<comment type="caution">
    <text evidence="2">The sequence shown here is derived from an EMBL/GenBank/DDBJ whole genome shotgun (WGS) entry which is preliminary data.</text>
</comment>
<dbReference type="GO" id="GO:0046872">
    <property type="term" value="F:metal ion binding"/>
    <property type="evidence" value="ECO:0007669"/>
    <property type="project" value="UniProtKB-KW"/>
</dbReference>
<dbReference type="Pfam" id="PF00459">
    <property type="entry name" value="Inositol_P"/>
    <property type="match status" value="1"/>
</dbReference>
<dbReference type="SUPFAM" id="SSF56655">
    <property type="entry name" value="Carbohydrate phosphatase"/>
    <property type="match status" value="1"/>
</dbReference>
<feature type="binding site" evidence="1">
    <location>
        <position position="69"/>
    </location>
    <ligand>
        <name>Mg(2+)</name>
        <dbReference type="ChEBI" id="CHEBI:18420"/>
        <label>1</label>
        <note>catalytic</note>
    </ligand>
</feature>
<organism evidence="2 3">
    <name type="scientific">Tychonema bourrellyi FEM_GT703</name>
    <dbReference type="NCBI Taxonomy" id="2040638"/>
    <lineage>
        <taxon>Bacteria</taxon>
        <taxon>Bacillati</taxon>
        <taxon>Cyanobacteriota</taxon>
        <taxon>Cyanophyceae</taxon>
        <taxon>Oscillatoriophycideae</taxon>
        <taxon>Oscillatoriales</taxon>
        <taxon>Microcoleaceae</taxon>
        <taxon>Tychonema</taxon>
    </lineage>
</organism>
<dbReference type="InterPro" id="IPR000760">
    <property type="entry name" value="Inositol_monophosphatase-like"/>
</dbReference>
<feature type="binding site" evidence="1">
    <location>
        <position position="220"/>
    </location>
    <ligand>
        <name>Mg(2+)</name>
        <dbReference type="ChEBI" id="CHEBI:18420"/>
        <label>2</label>
    </ligand>
</feature>
<dbReference type="Gene3D" id="3.30.540.10">
    <property type="entry name" value="Fructose-1,6-Bisphosphatase, subunit A, domain 1"/>
    <property type="match status" value="1"/>
</dbReference>
<dbReference type="OrthoDB" id="9772456at2"/>
<evidence type="ECO:0000313" key="3">
    <source>
        <dbReference type="Proteomes" id="UP000226442"/>
    </source>
</evidence>
<dbReference type="PRINTS" id="PR00377">
    <property type="entry name" value="IMPHPHTASES"/>
</dbReference>
<comment type="cofactor">
    <cofactor evidence="1">
        <name>Mg(2+)</name>
        <dbReference type="ChEBI" id="CHEBI:18420"/>
    </cofactor>
</comment>
<dbReference type="InterPro" id="IPR050725">
    <property type="entry name" value="CysQ/Inositol_MonoPase"/>
</dbReference>
<keyword evidence="1" id="KW-0460">Magnesium</keyword>
<feature type="binding site" evidence="1">
    <location>
        <position position="91"/>
    </location>
    <ligand>
        <name>Mg(2+)</name>
        <dbReference type="ChEBI" id="CHEBI:18420"/>
        <label>1</label>
        <note>catalytic</note>
    </ligand>
</feature>
<keyword evidence="1" id="KW-0479">Metal-binding</keyword>
<name>A0A2G4F0N9_9CYAN</name>
<keyword evidence="3" id="KW-1185">Reference proteome</keyword>
<dbReference type="PANTHER" id="PTHR43028">
    <property type="entry name" value="3'(2'),5'-BISPHOSPHATE NUCLEOTIDASE 1"/>
    <property type="match status" value="1"/>
</dbReference>
<proteinExistence type="predicted"/>
<dbReference type="PANTHER" id="PTHR43028:SF5">
    <property type="entry name" value="3'(2'),5'-BISPHOSPHATE NUCLEOTIDASE 1"/>
    <property type="match status" value="1"/>
</dbReference>
<dbReference type="AlphaFoldDB" id="A0A2G4F0N9"/>
<gene>
    <name evidence="2" type="ORF">CP500_011405</name>
</gene>
<sequence>MMYISPDQDQKIRSTMRKCGQLAQKLAAEPFEVSEKGPDDYVTSIDRLLDQQLLTAFSALFPEDGIITEENVASRAAYLGNYRRLWCIDPIDGTAEFIQGKLHYAVMVGLLQDGEPIAGWIYAPAFDQMYFGGKDWGLFQTLGDSKPSAIAIHKSTAPTADSCKIILGDKDQKNYGLAIAQMIPGVEFYSLGSFGLKVLEVISGRAGLYLYFNGRVKVWDTAGPLALAKAAGLVCCDLQGQPLRWTPDALNSESLAHSQTIAIGQPEYIECLLAKVRIAVEGLQTR</sequence>
<protein>
    <submittedName>
        <fullName evidence="2">3'-phosphoadenosine 5'-phosphosulfate 3'-phosphatase</fullName>
    </submittedName>
</protein>
<evidence type="ECO:0000313" key="2">
    <source>
        <dbReference type="EMBL" id="PHX55322.1"/>
    </source>
</evidence>
<reference evidence="2" key="1">
    <citation type="submission" date="2017-10" db="EMBL/GenBank/DDBJ databases">
        <title>Draft genome sequence of the planktic cyanobacteria Tychonema bourrellyi isolated from alpine lentic freshwater.</title>
        <authorList>
            <person name="Tett A."/>
            <person name="Armanini F."/>
            <person name="Asnicar F."/>
            <person name="Boscaini A."/>
            <person name="Pasolli E."/>
            <person name="Zolfo M."/>
            <person name="Donati C."/>
            <person name="Salmaso N."/>
            <person name="Segata N."/>
        </authorList>
    </citation>
    <scope>NUCLEOTIDE SEQUENCE</scope>
    <source>
        <strain evidence="2">FEM_GT703</strain>
    </source>
</reference>
<feature type="binding site" evidence="1">
    <location>
        <position position="89"/>
    </location>
    <ligand>
        <name>Mg(2+)</name>
        <dbReference type="ChEBI" id="CHEBI:18420"/>
        <label>1</label>
        <note>catalytic</note>
    </ligand>
</feature>
<dbReference type="Gene3D" id="3.40.190.80">
    <property type="match status" value="1"/>
</dbReference>
<dbReference type="CDD" id="cd01637">
    <property type="entry name" value="IMPase_like"/>
    <property type="match status" value="1"/>
</dbReference>
<feature type="binding site" evidence="1">
    <location>
        <position position="92"/>
    </location>
    <ligand>
        <name>Mg(2+)</name>
        <dbReference type="ChEBI" id="CHEBI:18420"/>
        <label>1</label>
        <note>catalytic</note>
    </ligand>
</feature>
<dbReference type="Proteomes" id="UP000226442">
    <property type="component" value="Unassembled WGS sequence"/>
</dbReference>
<accession>A0A2G4F0N9</accession>
<evidence type="ECO:0000256" key="1">
    <source>
        <dbReference type="PIRSR" id="PIRSR600760-2"/>
    </source>
</evidence>
<dbReference type="EMBL" id="NXIB02000057">
    <property type="protein sequence ID" value="PHX55322.1"/>
    <property type="molecule type" value="Genomic_DNA"/>
</dbReference>